<evidence type="ECO:0000313" key="15">
    <source>
        <dbReference type="Proteomes" id="UP000031971"/>
    </source>
</evidence>
<dbReference type="InterPro" id="IPR000780">
    <property type="entry name" value="CheR_MeTrfase"/>
</dbReference>
<dbReference type="PROSITE" id="PS50887">
    <property type="entry name" value="GGDEF"/>
    <property type="match status" value="1"/>
</dbReference>
<dbReference type="Pfam" id="PF00563">
    <property type="entry name" value="EAL"/>
    <property type="match status" value="1"/>
</dbReference>
<dbReference type="PANTHER" id="PTHR44757">
    <property type="entry name" value="DIGUANYLATE CYCLASE DGCP"/>
    <property type="match status" value="1"/>
</dbReference>
<evidence type="ECO:0000259" key="13">
    <source>
        <dbReference type="PROSITE" id="PS50887"/>
    </source>
</evidence>
<keyword evidence="4 14" id="KW-0808">Transferase</keyword>
<evidence type="ECO:0000259" key="8">
    <source>
        <dbReference type="PROSITE" id="PS50112"/>
    </source>
</evidence>
<comment type="catalytic activity">
    <reaction evidence="1">
        <text>L-glutamyl-[protein] + S-adenosyl-L-methionine = [protein]-L-glutamate 5-O-methyl ester + S-adenosyl-L-homocysteine</text>
        <dbReference type="Rhea" id="RHEA:24452"/>
        <dbReference type="Rhea" id="RHEA-COMP:10208"/>
        <dbReference type="Rhea" id="RHEA-COMP:10311"/>
        <dbReference type="ChEBI" id="CHEBI:29973"/>
        <dbReference type="ChEBI" id="CHEBI:57856"/>
        <dbReference type="ChEBI" id="CHEBI:59789"/>
        <dbReference type="ChEBI" id="CHEBI:82795"/>
        <dbReference type="EC" id="2.1.1.80"/>
    </reaction>
</comment>
<dbReference type="InterPro" id="IPR022641">
    <property type="entry name" value="CheR_N"/>
</dbReference>
<dbReference type="Pfam" id="PF00990">
    <property type="entry name" value="GGDEF"/>
    <property type="match status" value="1"/>
</dbReference>
<dbReference type="InterPro" id="IPR035965">
    <property type="entry name" value="PAS-like_dom_sf"/>
</dbReference>
<dbReference type="SUPFAM" id="SSF53335">
    <property type="entry name" value="S-adenosyl-L-methionine-dependent methyltransferases"/>
    <property type="match status" value="1"/>
</dbReference>
<dbReference type="Gene3D" id="3.40.50.180">
    <property type="entry name" value="Methylesterase CheB, C-terminal domain"/>
    <property type="match status" value="1"/>
</dbReference>
<dbReference type="Pfam" id="PF08448">
    <property type="entry name" value="PAS_4"/>
    <property type="match status" value="1"/>
</dbReference>
<dbReference type="PROSITE" id="PS50123">
    <property type="entry name" value="CHER"/>
    <property type="match status" value="1"/>
</dbReference>
<evidence type="ECO:0000256" key="2">
    <source>
        <dbReference type="ARBA" id="ARBA00012534"/>
    </source>
</evidence>
<keyword evidence="7" id="KW-0175">Coiled coil</keyword>
<evidence type="ECO:0000313" key="14">
    <source>
        <dbReference type="EMBL" id="KIL99602.1"/>
    </source>
</evidence>
<dbReference type="GO" id="GO:0008984">
    <property type="term" value="F:protein-glutamate methylesterase activity"/>
    <property type="evidence" value="ECO:0007669"/>
    <property type="project" value="InterPro"/>
</dbReference>
<dbReference type="InterPro" id="IPR000700">
    <property type="entry name" value="PAS-assoc_C"/>
</dbReference>
<proteinExistence type="predicted"/>
<dbReference type="EMBL" id="JXSL01000023">
    <property type="protein sequence ID" value="KIL99602.1"/>
    <property type="molecule type" value="Genomic_DNA"/>
</dbReference>
<evidence type="ECO:0000256" key="7">
    <source>
        <dbReference type="SAM" id="Coils"/>
    </source>
</evidence>
<accession>A0A0C2UDQ4</accession>
<dbReference type="Gene3D" id="3.40.50.150">
    <property type="entry name" value="Vaccinia Virus protein VP39"/>
    <property type="match status" value="1"/>
</dbReference>
<dbReference type="InterPro" id="IPR022642">
    <property type="entry name" value="CheR_C"/>
</dbReference>
<dbReference type="SUPFAM" id="SSF47757">
    <property type="entry name" value="Chemotaxis receptor methyltransferase CheR, N-terminal domain"/>
    <property type="match status" value="1"/>
</dbReference>
<keyword evidence="3 14" id="KW-0489">Methyltransferase</keyword>
<dbReference type="InterPro" id="IPR036804">
    <property type="entry name" value="CheR_N_sf"/>
</dbReference>
<dbReference type="Pfam" id="PF01739">
    <property type="entry name" value="CheR"/>
    <property type="match status" value="1"/>
</dbReference>
<dbReference type="NCBIfam" id="TIGR00229">
    <property type="entry name" value="sensory_box"/>
    <property type="match status" value="2"/>
</dbReference>
<dbReference type="InterPro" id="IPR035919">
    <property type="entry name" value="EAL_sf"/>
</dbReference>
<dbReference type="FunFam" id="3.30.70.270:FF:000001">
    <property type="entry name" value="Diguanylate cyclase domain protein"/>
    <property type="match status" value="1"/>
</dbReference>
<dbReference type="InterPro" id="IPR029063">
    <property type="entry name" value="SAM-dependent_MTases_sf"/>
</dbReference>
<dbReference type="InterPro" id="IPR013656">
    <property type="entry name" value="PAS_4"/>
</dbReference>
<dbReference type="InterPro" id="IPR052155">
    <property type="entry name" value="Biofilm_reg_signaling"/>
</dbReference>
<dbReference type="RefSeq" id="WP_041040428.1">
    <property type="nucleotide sequence ID" value="NZ_JXSL01000023.1"/>
</dbReference>
<feature type="domain" description="PAC" evidence="9">
    <location>
        <begin position="1022"/>
        <end position="1074"/>
    </location>
</feature>
<dbReference type="SMART" id="SM00138">
    <property type="entry name" value="MeTrc"/>
    <property type="match status" value="1"/>
</dbReference>
<dbReference type="SUPFAM" id="SSF55073">
    <property type="entry name" value="Nucleotide cyclase"/>
    <property type="match status" value="1"/>
</dbReference>
<dbReference type="SUPFAM" id="SSF141868">
    <property type="entry name" value="EAL domain-like"/>
    <property type="match status" value="1"/>
</dbReference>
<evidence type="ECO:0000256" key="3">
    <source>
        <dbReference type="ARBA" id="ARBA00022603"/>
    </source>
</evidence>
<feature type="active site" evidence="6">
    <location>
        <position position="17"/>
    </location>
</feature>
<dbReference type="CDD" id="cd16434">
    <property type="entry name" value="CheB-CheR_fusion"/>
    <property type="match status" value="1"/>
</dbReference>
<dbReference type="InterPro" id="IPR000673">
    <property type="entry name" value="Sig_transdc_resp-reg_Me-estase"/>
</dbReference>
<protein>
    <recommendedName>
        <fullName evidence="2">protein-glutamate O-methyltransferase</fullName>
        <ecNumber evidence="2">2.1.1.80</ecNumber>
    </recommendedName>
</protein>
<reference evidence="14 15" key="1">
    <citation type="submission" date="2015-01" db="EMBL/GenBank/DDBJ databases">
        <title>Genome Sequence of Magnetospirillum magnetotacticum Strain MS-1.</title>
        <authorList>
            <person name="Marinov G.K."/>
            <person name="Smalley M.D."/>
            <person name="DeSalvo G."/>
        </authorList>
    </citation>
    <scope>NUCLEOTIDE SEQUENCE [LARGE SCALE GENOMIC DNA]</scope>
    <source>
        <strain evidence="14 15">MS-1</strain>
    </source>
</reference>
<dbReference type="InterPro" id="IPR035909">
    <property type="entry name" value="CheB_C"/>
</dbReference>
<dbReference type="PROSITE" id="PS50122">
    <property type="entry name" value="CHEB"/>
    <property type="match status" value="1"/>
</dbReference>
<dbReference type="SMART" id="SM00086">
    <property type="entry name" value="PAC"/>
    <property type="match status" value="1"/>
</dbReference>
<dbReference type="SMART" id="SM00267">
    <property type="entry name" value="GGDEF"/>
    <property type="match status" value="1"/>
</dbReference>
<keyword evidence="5" id="KW-0949">S-adenosyl-L-methionine</keyword>
<evidence type="ECO:0000259" key="10">
    <source>
        <dbReference type="PROSITE" id="PS50122"/>
    </source>
</evidence>
<feature type="domain" description="PAS" evidence="8">
    <location>
        <begin position="949"/>
        <end position="995"/>
    </location>
</feature>
<dbReference type="Gene3D" id="3.20.20.450">
    <property type="entry name" value="EAL domain"/>
    <property type="match status" value="1"/>
</dbReference>
<dbReference type="PRINTS" id="PR00996">
    <property type="entry name" value="CHERMTFRASE"/>
</dbReference>
<dbReference type="CDD" id="cd01949">
    <property type="entry name" value="GGDEF"/>
    <property type="match status" value="1"/>
</dbReference>
<dbReference type="GO" id="GO:0008983">
    <property type="term" value="F:protein-glutamate O-methyltransferase activity"/>
    <property type="evidence" value="ECO:0007669"/>
    <property type="project" value="UniProtKB-EC"/>
</dbReference>
<evidence type="ECO:0000259" key="9">
    <source>
        <dbReference type="PROSITE" id="PS50113"/>
    </source>
</evidence>
<dbReference type="InterPro" id="IPR001633">
    <property type="entry name" value="EAL_dom"/>
</dbReference>
<feature type="domain" description="CheR-type methyltransferase" evidence="11">
    <location>
        <begin position="208"/>
        <end position="470"/>
    </location>
</feature>
<evidence type="ECO:0000256" key="4">
    <source>
        <dbReference type="ARBA" id="ARBA00022679"/>
    </source>
</evidence>
<dbReference type="Gene3D" id="3.30.450.20">
    <property type="entry name" value="PAS domain"/>
    <property type="match status" value="3"/>
</dbReference>
<dbReference type="InterPro" id="IPR000014">
    <property type="entry name" value="PAS"/>
</dbReference>
<evidence type="ECO:0000256" key="5">
    <source>
        <dbReference type="ARBA" id="ARBA00022691"/>
    </source>
</evidence>
<dbReference type="InterPro" id="IPR000160">
    <property type="entry name" value="GGDEF_dom"/>
</dbReference>
<evidence type="ECO:0000256" key="1">
    <source>
        <dbReference type="ARBA" id="ARBA00001541"/>
    </source>
</evidence>
<dbReference type="PROSITE" id="PS50112">
    <property type="entry name" value="PAS"/>
    <property type="match status" value="2"/>
</dbReference>
<dbReference type="InterPro" id="IPR029787">
    <property type="entry name" value="Nucleotide_cyclase"/>
</dbReference>
<dbReference type="PROSITE" id="PS50883">
    <property type="entry name" value="EAL"/>
    <property type="match status" value="1"/>
</dbReference>
<dbReference type="SMART" id="SM00052">
    <property type="entry name" value="EAL"/>
    <property type="match status" value="1"/>
</dbReference>
<dbReference type="Gene3D" id="3.30.70.270">
    <property type="match status" value="1"/>
</dbReference>
<dbReference type="CDD" id="cd00130">
    <property type="entry name" value="PAS"/>
    <property type="match status" value="2"/>
</dbReference>
<comment type="caution">
    <text evidence="14">The sequence shown here is derived from an EMBL/GenBank/DDBJ whole genome shotgun (WGS) entry which is preliminary data.</text>
</comment>
<dbReference type="EC" id="2.1.1.80" evidence="2"/>
<dbReference type="Pfam" id="PF13426">
    <property type="entry name" value="PAS_9"/>
    <property type="match status" value="1"/>
</dbReference>
<keyword evidence="15" id="KW-1185">Reference proteome</keyword>
<feature type="domain" description="EAL" evidence="12">
    <location>
        <begin position="1247"/>
        <end position="1501"/>
    </location>
</feature>
<dbReference type="InterPro" id="IPR043128">
    <property type="entry name" value="Rev_trsase/Diguanyl_cyclase"/>
</dbReference>
<feature type="active site" evidence="6">
    <location>
        <position position="44"/>
    </location>
</feature>
<gene>
    <name evidence="14" type="ORF">CCC_04118</name>
</gene>
<dbReference type="SUPFAM" id="SSF52738">
    <property type="entry name" value="Methylesterase CheB, C-terminal domain"/>
    <property type="match status" value="1"/>
</dbReference>
<name>A0A0C2UDQ4_PARME</name>
<dbReference type="OrthoDB" id="5287260at2"/>
<organism evidence="14 15">
    <name type="scientific">Paramagnetospirillum magnetotacticum MS-1</name>
    <dbReference type="NCBI Taxonomy" id="272627"/>
    <lineage>
        <taxon>Bacteria</taxon>
        <taxon>Pseudomonadati</taxon>
        <taxon>Pseudomonadota</taxon>
        <taxon>Alphaproteobacteria</taxon>
        <taxon>Rhodospirillales</taxon>
        <taxon>Magnetospirillaceae</taxon>
        <taxon>Paramagnetospirillum</taxon>
    </lineage>
</organism>
<evidence type="ECO:0000259" key="12">
    <source>
        <dbReference type="PROSITE" id="PS50883"/>
    </source>
</evidence>
<evidence type="ECO:0000259" key="11">
    <source>
        <dbReference type="PROSITE" id="PS50123"/>
    </source>
</evidence>
<dbReference type="GO" id="GO:0032259">
    <property type="term" value="P:methylation"/>
    <property type="evidence" value="ECO:0007669"/>
    <property type="project" value="UniProtKB-KW"/>
</dbReference>
<dbReference type="PROSITE" id="PS50113">
    <property type="entry name" value="PAC"/>
    <property type="match status" value="1"/>
</dbReference>
<dbReference type="GO" id="GO:0006935">
    <property type="term" value="P:chemotaxis"/>
    <property type="evidence" value="ECO:0007669"/>
    <property type="project" value="UniProtKB-UniRule"/>
</dbReference>
<dbReference type="Gene3D" id="1.10.155.10">
    <property type="entry name" value="Chemotaxis receptor methyltransferase CheR, N-terminal domain"/>
    <property type="match status" value="1"/>
</dbReference>
<dbReference type="STRING" id="272627.CCC_04118"/>
<feature type="domain" description="PAS" evidence="8">
    <location>
        <begin position="828"/>
        <end position="895"/>
    </location>
</feature>
<sequence length="1510" mass="168414">MDVKVDNKPHVIGIGASAGGLEALSQFVAGLPLDLGCIYVVAQHMSPTHRSMMADILSRETRLPVRELADGERPQPDVIYIIPPGTNLVFKDECFVLSQASPEISPKPSINILFQSMADEFEERAIGIILSGTGSDGTRGLRAIKSAGGITFVQIPESAKYDGMPRSAIDACVADRIVSPDQIGRELERLVRFPGMLPNLESGEQRPAELSDLFERVRLRTKIDFSSYKLSTVQRRLQRRMAATNTGTLAEYLSKTDSDPDELDALAKETLISVTEFFRDKDAFRALERHTREIVGRKLPGEEIRVWVVGCATGEEAYSLAIMFSELISERGIGSRLQVFATDIDNNAMSVARRGIYNQTAMAEMPQEYVSKYFIPCGNGFEPTKELRDCVTFARQDVNVDPPFLRLDLVTCRNVMIYFNSDLQAKVLSILRYSLREDGLLFLGRSETVTQQEAMFASVDRRARIFRPRGQSRPITMGKLVRGQLKVPKHEPRNPDRSNERIFLNALADQFGPAMLIDSGCRILHSHGPVSRFIHFPTGTPEMNLAQLIVPEFSNEILTTMHRARRRQASSYSRKRRIASLDKQVWRLAVHPVGQQAEADTFLVVFERSAQTDAANAVREAESQDGSEVFPDDELASTREHLQTLMEEMAASNEEMQALNEEVQAANEELQASNEELEASNEELQATNEELVSVNEESLIKSAELSAINSDFEGVYNTIDFPIMVFDPELFLKRANGAAVKTYDLPLSASGMHIGRLKLPAFLDNIDKSLTAALTEQRKESFQITFGKRTFQVFVTPSMSLTGTPLSVVLVVVDHTDLVEAQEQIRESQERLLSIMNHSTSAVSLKDAAGRYEFINMRFEELFGITAEQVIGKTDQQLFSRDIAQLLRSRDLEVMGQLSAIQHLEEMVFPTSKVWLDSVRFPIFDSNGVVRAVCSQSTDVTMKHHAEEQLRLAAKVFDRAGEAITITDSSGNIITVNDSFCRITGYSHQEVIGKNPRFLQSGKHGKDFYDAMWRSLIEQGCWQGEIFNRRKNGEIYPEWLTVNSVRDENGSVVNYVAIFSDISAIKSSQRRIEFLATHDELTGIPNRSLLMDRLKHAVAQAKRQKTKLAVLFIDLDNFKVINDSLGHDVGDQLLKQATERLKHCVRDSDTLARLGGDEFVAVLTDVSLEKVNSVASRIVDFLGASFSINDKSLFVSASMGISVFPDDGEDSLTLLKHADTAMYRAKERGRNQYQFFADEMKVIALQRLTLETGLRLALETNSFRMCYQPQVDILTGEVVGAEALLRWRDPNLGEVSPAHFIPIAESCGLIGAIGETVFTMVLEQIAFWRDKGLTVPRIAINVSAHQLRDAGFAAKVGSWLDNSGISSELIGIELTESALMERIDMVKEMLTSFDGMGMKVSIDDFGTGYSSLSYLKKLPIHELKIDRSFVDGIALERDDRSIAKAIIDMSRALGMRVVAEGVESEDQLGVLKEEGCDMVQGYLFHRPLSPEAFAKVIESGGKSSRKPPKR</sequence>
<feature type="domain" description="GGDEF" evidence="13">
    <location>
        <begin position="1106"/>
        <end position="1238"/>
    </location>
</feature>
<dbReference type="Proteomes" id="UP000031971">
    <property type="component" value="Unassembled WGS sequence"/>
</dbReference>
<dbReference type="GO" id="GO:0005737">
    <property type="term" value="C:cytoplasm"/>
    <property type="evidence" value="ECO:0007669"/>
    <property type="project" value="InterPro"/>
</dbReference>
<feature type="active site" evidence="6">
    <location>
        <position position="136"/>
    </location>
</feature>
<feature type="domain" description="CheB-type methylesterase" evidence="10">
    <location>
        <begin position="5"/>
        <end position="194"/>
    </location>
</feature>
<dbReference type="Pfam" id="PF03705">
    <property type="entry name" value="CheR_N"/>
    <property type="match status" value="1"/>
</dbReference>
<feature type="coiled-coil region" evidence="7">
    <location>
        <begin position="635"/>
        <end position="697"/>
    </location>
</feature>
<dbReference type="InterPro" id="IPR001610">
    <property type="entry name" value="PAC"/>
</dbReference>
<evidence type="ECO:0000256" key="6">
    <source>
        <dbReference type="PROSITE-ProRule" id="PRU00050"/>
    </source>
</evidence>
<dbReference type="CDD" id="cd01948">
    <property type="entry name" value="EAL"/>
    <property type="match status" value="1"/>
</dbReference>
<dbReference type="SMART" id="SM00091">
    <property type="entry name" value="PAS"/>
    <property type="match status" value="3"/>
</dbReference>
<dbReference type="SUPFAM" id="SSF55785">
    <property type="entry name" value="PYP-like sensor domain (PAS domain)"/>
    <property type="match status" value="3"/>
</dbReference>
<dbReference type="GO" id="GO:0000156">
    <property type="term" value="F:phosphorelay response regulator activity"/>
    <property type="evidence" value="ECO:0007669"/>
    <property type="project" value="InterPro"/>
</dbReference>
<dbReference type="NCBIfam" id="TIGR00254">
    <property type="entry name" value="GGDEF"/>
    <property type="match status" value="1"/>
</dbReference>
<dbReference type="Pfam" id="PF01339">
    <property type="entry name" value="CheB_methylest"/>
    <property type="match status" value="1"/>
</dbReference>
<keyword evidence="6" id="KW-0378">Hydrolase</keyword>
<keyword evidence="6" id="KW-0145">Chemotaxis</keyword>
<dbReference type="PANTHER" id="PTHR44757:SF2">
    <property type="entry name" value="BIOFILM ARCHITECTURE MAINTENANCE PROTEIN MBAA"/>
    <property type="match status" value="1"/>
</dbReference>